<dbReference type="InterPro" id="IPR000802">
    <property type="entry name" value="Arsenical_pump_ArsB"/>
</dbReference>
<feature type="transmembrane region" description="Helical" evidence="6">
    <location>
        <begin position="97"/>
        <end position="129"/>
    </location>
</feature>
<name>A0A1X9SP67_9BACT</name>
<evidence type="ECO:0000313" key="8">
    <source>
        <dbReference type="Proteomes" id="UP000202031"/>
    </source>
</evidence>
<dbReference type="Pfam" id="PF02040">
    <property type="entry name" value="ArsB"/>
    <property type="match status" value="1"/>
</dbReference>
<dbReference type="RefSeq" id="WP_100590865.1">
    <property type="nucleotide sequence ID" value="NZ_CP015578.1"/>
</dbReference>
<feature type="transmembrane region" description="Helical" evidence="6">
    <location>
        <begin position="180"/>
        <end position="203"/>
    </location>
</feature>
<feature type="transmembrane region" description="Helical" evidence="6">
    <location>
        <begin position="47"/>
        <end position="68"/>
    </location>
</feature>
<dbReference type="EMBL" id="CP015578">
    <property type="protein sequence ID" value="ARQ98000.1"/>
    <property type="molecule type" value="Genomic_DNA"/>
</dbReference>
<gene>
    <name evidence="7" type="ORF">CLAN_1276</name>
</gene>
<evidence type="ECO:0000256" key="4">
    <source>
        <dbReference type="ARBA" id="ARBA00022989"/>
    </source>
</evidence>
<proteinExistence type="predicted"/>
<keyword evidence="4 6" id="KW-1133">Transmembrane helix</keyword>
<feature type="transmembrane region" description="Helical" evidence="6">
    <location>
        <begin position="275"/>
        <end position="294"/>
    </location>
</feature>
<dbReference type="PANTHER" id="PTHR43302">
    <property type="entry name" value="TRANSPORTER ARSB-RELATED"/>
    <property type="match status" value="1"/>
</dbReference>
<evidence type="ECO:0000313" key="7">
    <source>
        <dbReference type="EMBL" id="ARQ98000.1"/>
    </source>
</evidence>
<organism evidence="7 8">
    <name type="scientific">Campylobacter lanienae NCTC 13004</name>
    <dbReference type="NCBI Taxonomy" id="1031753"/>
    <lineage>
        <taxon>Bacteria</taxon>
        <taxon>Pseudomonadati</taxon>
        <taxon>Campylobacterota</taxon>
        <taxon>Epsilonproteobacteria</taxon>
        <taxon>Campylobacterales</taxon>
        <taxon>Campylobacteraceae</taxon>
        <taxon>Campylobacter</taxon>
    </lineage>
</organism>
<protein>
    <submittedName>
        <fullName evidence="7">Arsenite efflux membrane protein ArsB</fullName>
    </submittedName>
</protein>
<dbReference type="Proteomes" id="UP000202031">
    <property type="component" value="Chromosome"/>
</dbReference>
<keyword evidence="3 6" id="KW-0812">Transmembrane</keyword>
<feature type="transmembrane region" description="Helical" evidence="6">
    <location>
        <begin position="20"/>
        <end position="40"/>
    </location>
</feature>
<dbReference type="GO" id="GO:0005886">
    <property type="term" value="C:plasma membrane"/>
    <property type="evidence" value="ECO:0007669"/>
    <property type="project" value="UniProtKB-SubCell"/>
</dbReference>
<dbReference type="KEGG" id="clx:CLAN_1276"/>
<dbReference type="PRINTS" id="PR00758">
    <property type="entry name" value="ARSENICPUMP"/>
</dbReference>
<evidence type="ECO:0000256" key="6">
    <source>
        <dbReference type="SAM" id="Phobius"/>
    </source>
</evidence>
<keyword evidence="5 6" id="KW-0472">Membrane</keyword>
<feature type="transmembrane region" description="Helical" evidence="6">
    <location>
        <begin position="395"/>
        <end position="416"/>
    </location>
</feature>
<feature type="transmembrane region" description="Helical" evidence="6">
    <location>
        <begin position="141"/>
        <end position="160"/>
    </location>
</feature>
<dbReference type="PANTHER" id="PTHR43302:SF5">
    <property type="entry name" value="TRANSPORTER ARSB-RELATED"/>
    <property type="match status" value="1"/>
</dbReference>
<sequence>MAFGIFAIAMVLIYARPFGLPVWLSAVAGALCALAFGVVSTMDALRVLAMVWDSTLVLVGLIIIAMAFEKIGFFDSLATKIISMCADRGYRINRFKFFAIMMVFGLFLATFLANDGAILILTPLVFALFGKGEKGAVMAPLVAFLIFFGFLSDFGSNALSISNLTNIISVNIFDISFGEYFGSMIVAQLSAFLAACVLFWVVLGRRLPMVLEFALPDRQISKSGFIACIVLLLSLPVGSAVFGAMGVPVSGYILIVAVIAIMMQKSGKFELFKRAPFGVVVFSVGLFVMVYGVGKAGGLELLRLGFESIANLDSLASMLGVATLSSVGSAIINNLPMVMLGDLALRELGADSGLIYAHLLGCNIGSKLTPIGSLATLLWLASLRLHGVRIRILDYFKLSFIFSFGVLLAGVLGLWIGRDILNLG</sequence>
<keyword evidence="2" id="KW-1003">Cell membrane</keyword>
<dbReference type="GO" id="GO:0015105">
    <property type="term" value="F:arsenite transmembrane transporter activity"/>
    <property type="evidence" value="ECO:0007669"/>
    <property type="project" value="InterPro"/>
</dbReference>
<evidence type="ECO:0000256" key="5">
    <source>
        <dbReference type="ARBA" id="ARBA00023136"/>
    </source>
</evidence>
<dbReference type="AlphaFoldDB" id="A0A1X9SP67"/>
<feature type="transmembrane region" description="Helical" evidence="6">
    <location>
        <begin position="224"/>
        <end position="255"/>
    </location>
</feature>
<evidence type="ECO:0000256" key="1">
    <source>
        <dbReference type="ARBA" id="ARBA00004651"/>
    </source>
</evidence>
<accession>A0A1X9SP67</accession>
<comment type="subcellular location">
    <subcellularLocation>
        <location evidence="1">Cell membrane</location>
        <topology evidence="1">Multi-pass membrane protein</topology>
    </subcellularLocation>
</comment>
<reference evidence="8" key="2">
    <citation type="journal article" date="2017" name="Genome Biol. Evol.">
        <title>Comparative genomic analysis identifies a Campylobacter clade deficient in selenium metabolism.</title>
        <authorList>
            <person name="Miller W.G."/>
            <person name="Yee E."/>
            <person name="Lopes B.S."/>
            <person name="Chapman M.H."/>
            <person name="Huynh S."/>
            <person name="Bono J.L."/>
            <person name="Parker C.T."/>
            <person name="Strachan N.J.C."/>
            <person name="Forbes K.J."/>
        </authorList>
    </citation>
    <scope>NUCLEOTIDE SEQUENCE [LARGE SCALE GENOMIC DNA]</scope>
    <source>
        <strain evidence="8">NCTC 13004</strain>
    </source>
</reference>
<dbReference type="GeneID" id="46921744"/>
<evidence type="ECO:0000256" key="3">
    <source>
        <dbReference type="ARBA" id="ARBA00022692"/>
    </source>
</evidence>
<evidence type="ECO:0000256" key="2">
    <source>
        <dbReference type="ARBA" id="ARBA00022475"/>
    </source>
</evidence>
<reference evidence="8" key="1">
    <citation type="journal article" date="2017" name="Genome Biol. Evol.">
        <title>Comparative Genomic Analysis Identifies a Campylobacter Clade Deficient in Selenium Metabolism.</title>
        <authorList>
            <person name="Miller W.G."/>
            <person name="Yee E."/>
            <person name="Lopes B.S."/>
            <person name="Chapman M.H."/>
            <person name="Huynh S."/>
            <person name="Bono J.L."/>
            <person name="Parker C.T."/>
            <person name="Strachan N.J.C."/>
            <person name="Forbes K.J."/>
        </authorList>
    </citation>
    <scope>NUCLEOTIDE SEQUENCE [LARGE SCALE GENOMIC DNA]</scope>
    <source>
        <strain evidence="8">NCTC 13004</strain>
    </source>
</reference>
<feature type="transmembrane region" description="Helical" evidence="6">
    <location>
        <begin position="315"/>
        <end position="335"/>
    </location>
</feature>